<dbReference type="PROSITE" id="PS00061">
    <property type="entry name" value="ADH_SHORT"/>
    <property type="match status" value="1"/>
</dbReference>
<dbReference type="NCBIfam" id="NF005559">
    <property type="entry name" value="PRK07231.1"/>
    <property type="match status" value="1"/>
</dbReference>
<proteinExistence type="inferred from homology"/>
<dbReference type="InterPro" id="IPR020904">
    <property type="entry name" value="Sc_DH/Rdtase_CS"/>
</dbReference>
<dbReference type="GO" id="GO:0016491">
    <property type="term" value="F:oxidoreductase activity"/>
    <property type="evidence" value="ECO:0007669"/>
    <property type="project" value="UniProtKB-KW"/>
</dbReference>
<evidence type="ECO:0000256" key="2">
    <source>
        <dbReference type="ARBA" id="ARBA00023002"/>
    </source>
</evidence>
<dbReference type="InterPro" id="IPR036291">
    <property type="entry name" value="NAD(P)-bd_dom_sf"/>
</dbReference>
<accession>A0A1B7VIR5</accession>
<organism evidence="3 4">
    <name type="scientific">Aphanizomenon flos-aquae LD13</name>
    <dbReference type="NCBI Taxonomy" id="1710894"/>
    <lineage>
        <taxon>Bacteria</taxon>
        <taxon>Bacillati</taxon>
        <taxon>Cyanobacteriota</taxon>
        <taxon>Cyanophyceae</taxon>
        <taxon>Nostocales</taxon>
        <taxon>Aphanizomenonaceae</taxon>
        <taxon>Aphanizomenon</taxon>
    </lineage>
</organism>
<protein>
    <submittedName>
        <fullName evidence="3">Short-chain dehydrogenase</fullName>
    </submittedName>
</protein>
<evidence type="ECO:0000313" key="4">
    <source>
        <dbReference type="Proteomes" id="UP000092382"/>
    </source>
</evidence>
<evidence type="ECO:0000256" key="1">
    <source>
        <dbReference type="ARBA" id="ARBA00006484"/>
    </source>
</evidence>
<keyword evidence="2" id="KW-0560">Oxidoreductase</keyword>
<dbReference type="Gene3D" id="3.40.50.720">
    <property type="entry name" value="NAD(P)-binding Rossmann-like Domain"/>
    <property type="match status" value="1"/>
</dbReference>
<dbReference type="Pfam" id="PF13561">
    <property type="entry name" value="adh_short_C2"/>
    <property type="match status" value="1"/>
</dbReference>
<dbReference type="Proteomes" id="UP000092382">
    <property type="component" value="Unassembled WGS sequence"/>
</dbReference>
<sequence>MKIFENKVVLVTGASSGIGRATAVAFAKEGAKVIVAARRVKEGGKTVELIKQVGSEGLFIQTDVTQEEQVKNLIEKIVEIYGRVDCAFNNAGCLTVNSITEETVENYEQVFNVNVKGVFLCLKYEISQMLKQGEGTIVNCASILGLTGLSPTHLYSASKHAVLGLTKTVALEVAQSNIRVNAVCPGVIDTDLARPFFSIPFYREFINKHPMGRVGKEEEVANAVVFLCSDQASFITGEHLVIDGGFMAQ</sequence>
<dbReference type="PRINTS" id="PR00080">
    <property type="entry name" value="SDRFAMILY"/>
</dbReference>
<evidence type="ECO:0000313" key="3">
    <source>
        <dbReference type="EMBL" id="OBQ18823.1"/>
    </source>
</evidence>
<dbReference type="SUPFAM" id="SSF51735">
    <property type="entry name" value="NAD(P)-binding Rossmann-fold domains"/>
    <property type="match status" value="1"/>
</dbReference>
<gene>
    <name evidence="3" type="ORF">AN481_18105</name>
</gene>
<dbReference type="PANTHER" id="PTHR24321:SF11">
    <property type="entry name" value="BLR0893 PROTEIN"/>
    <property type="match status" value="1"/>
</dbReference>
<comment type="similarity">
    <text evidence="1">Belongs to the short-chain dehydrogenases/reductases (SDR) family.</text>
</comment>
<dbReference type="CDD" id="cd05233">
    <property type="entry name" value="SDR_c"/>
    <property type="match status" value="1"/>
</dbReference>
<comment type="caution">
    <text evidence="3">The sequence shown here is derived from an EMBL/GenBank/DDBJ whole genome shotgun (WGS) entry which is preliminary data.</text>
</comment>
<dbReference type="InterPro" id="IPR002347">
    <property type="entry name" value="SDR_fam"/>
</dbReference>
<dbReference type="STRING" id="1803587.GCA_001593825_02727"/>
<dbReference type="PANTHER" id="PTHR24321">
    <property type="entry name" value="DEHYDROGENASES, SHORT CHAIN"/>
    <property type="match status" value="1"/>
</dbReference>
<dbReference type="EMBL" id="LJOY01000094">
    <property type="protein sequence ID" value="OBQ18823.1"/>
    <property type="molecule type" value="Genomic_DNA"/>
</dbReference>
<dbReference type="FunFam" id="3.40.50.720:FF:000084">
    <property type="entry name" value="Short-chain dehydrogenase reductase"/>
    <property type="match status" value="1"/>
</dbReference>
<dbReference type="NCBIfam" id="NF004818">
    <property type="entry name" value="PRK06172.1"/>
    <property type="match status" value="1"/>
</dbReference>
<name>A0A1B7VIR5_APHFL</name>
<reference evidence="3 4" key="1">
    <citation type="submission" date="2015-09" db="EMBL/GenBank/DDBJ databases">
        <title>Whole genome shotgun sequence assembly of Aphanizomenon flos-aquae UKL13.</title>
        <authorList>
            <person name="Driscoll C."/>
        </authorList>
    </citation>
    <scope>NUCLEOTIDE SEQUENCE [LARGE SCALE GENOMIC DNA]</scope>
    <source>
        <strain evidence="3">MDT13</strain>
    </source>
</reference>
<dbReference type="AlphaFoldDB" id="A0A1B7VIR5"/>
<dbReference type="PATRIC" id="fig|1710894.3.peg.2759"/>
<dbReference type="PRINTS" id="PR00081">
    <property type="entry name" value="GDHRDH"/>
</dbReference>